<dbReference type="RefSeq" id="WP_169699480.1">
    <property type="nucleotide sequence ID" value="NZ_LS974202.1"/>
</dbReference>
<dbReference type="InterPro" id="IPR006626">
    <property type="entry name" value="PbH1"/>
</dbReference>
<dbReference type="NCBIfam" id="TIGR03804">
    <property type="entry name" value="para_beta_helix"/>
    <property type="match status" value="1"/>
</dbReference>
<dbReference type="AlphaFoldDB" id="A0A7Z7LFT7"/>
<dbReference type="SUPFAM" id="SSF51126">
    <property type="entry name" value="Pectin lyase-like"/>
    <property type="match status" value="1"/>
</dbReference>
<feature type="signal peptide" evidence="4">
    <location>
        <begin position="1"/>
        <end position="20"/>
    </location>
</feature>
<keyword evidence="4" id="KW-0732">Signal</keyword>
<dbReference type="Pfam" id="PF13229">
    <property type="entry name" value="Beta_helix"/>
    <property type="match status" value="1"/>
</dbReference>
<reference evidence="6 7" key="1">
    <citation type="submission" date="2017-01" db="EMBL/GenBank/DDBJ databases">
        <authorList>
            <person name="Erauso G."/>
        </authorList>
    </citation>
    <scope>NUCLEOTIDE SEQUENCE [LARGE SCALE GENOMIC DNA]</scope>
    <source>
        <strain evidence="6">MESINF1</strain>
    </source>
</reference>
<evidence type="ECO:0000256" key="4">
    <source>
        <dbReference type="SAM" id="SignalP"/>
    </source>
</evidence>
<organism evidence="6 7">
    <name type="scientific">Mesotoga infera</name>
    <dbReference type="NCBI Taxonomy" id="1236046"/>
    <lineage>
        <taxon>Bacteria</taxon>
        <taxon>Thermotogati</taxon>
        <taxon>Thermotogota</taxon>
        <taxon>Thermotogae</taxon>
        <taxon>Kosmotogales</taxon>
        <taxon>Kosmotogaceae</taxon>
        <taxon>Mesotoga</taxon>
    </lineage>
</organism>
<keyword evidence="7" id="KW-1185">Reference proteome</keyword>
<sequence length="496" mass="53731">MRKKHAFPIFVALLVLLISACSSPKPPKFEIPDQRIEEGSVLRLLLTDFAEVSTNEKLSFELKEGKGKIEGNNYLYSASFEDSGTSKVIIIAKTDKGKETEAAFNLIIEDKNRSPIISIDNLELSREGELTLDLKKMASDPDGDSLSFFLSSGKGTIESYKLKVVGKDLDYGENKFSVQVIDTKGATALTNFSIVVPLPSVVDSGNTLYAGLGGDYETIQQAVSAAKTGDTVFILPGNYTENISISKSIHIVGSSRDEVVISASNESSAIIYVRNGNGVKISGLTLKTLGPAIQFSRSSGEINDCIIKGGRFGVSFSGSSGTYITVTNCTFSALESEYNPEKLGERLTGLYAYGTGKVEVANSVFVRNGTGLYLSNEITFKVLNSTFDQNTIGISITGTANGLIRDNLIMRNMDNGILLRSTSTVEFENNRFLDNIRHGFDLYLKSCTDCGCGGTVFNGTVLGSGNVFDDEKAICPRDFSWPEGFYKVDEQISKTN</sequence>
<accession>A0A7Z7LFT7</accession>
<evidence type="ECO:0000259" key="5">
    <source>
        <dbReference type="Pfam" id="PF13229"/>
    </source>
</evidence>
<dbReference type="EMBL" id="LS974202">
    <property type="protein sequence ID" value="SSC13318.1"/>
    <property type="molecule type" value="Genomic_DNA"/>
</dbReference>
<keyword evidence="2" id="KW-0677">Repeat</keyword>
<feature type="domain" description="Right handed beta helix" evidence="5">
    <location>
        <begin position="270"/>
        <end position="432"/>
    </location>
</feature>
<dbReference type="InterPro" id="IPR012334">
    <property type="entry name" value="Pectin_lyas_fold"/>
</dbReference>
<keyword evidence="3" id="KW-0833">Ubl conjugation pathway</keyword>
<evidence type="ECO:0000256" key="3">
    <source>
        <dbReference type="ARBA" id="ARBA00022786"/>
    </source>
</evidence>
<gene>
    <name evidence="6" type="ORF">MESINF_1874</name>
</gene>
<dbReference type="Proteomes" id="UP000250796">
    <property type="component" value="Chromosome MESINF"/>
</dbReference>
<proteinExistence type="predicted"/>
<dbReference type="PANTHER" id="PTHR22990:SF15">
    <property type="entry name" value="F-BOX ONLY PROTEIN 10"/>
    <property type="match status" value="1"/>
</dbReference>
<dbReference type="Gene3D" id="2.160.20.10">
    <property type="entry name" value="Single-stranded right-handed beta-helix, Pectin lyase-like"/>
    <property type="match status" value="1"/>
</dbReference>
<protein>
    <recommendedName>
        <fullName evidence="5">Right handed beta helix domain-containing protein</fullName>
    </recommendedName>
</protein>
<dbReference type="GO" id="GO:0006511">
    <property type="term" value="P:ubiquitin-dependent protein catabolic process"/>
    <property type="evidence" value="ECO:0007669"/>
    <property type="project" value="TreeGrafter"/>
</dbReference>
<evidence type="ECO:0000313" key="6">
    <source>
        <dbReference type="EMBL" id="SSC13318.1"/>
    </source>
</evidence>
<dbReference type="InterPro" id="IPR011050">
    <property type="entry name" value="Pectin_lyase_fold/virulence"/>
</dbReference>
<comment type="pathway">
    <text evidence="1">Protein modification; protein ubiquitination.</text>
</comment>
<evidence type="ECO:0000256" key="2">
    <source>
        <dbReference type="ARBA" id="ARBA00022737"/>
    </source>
</evidence>
<dbReference type="PANTHER" id="PTHR22990">
    <property type="entry name" value="F-BOX ONLY PROTEIN"/>
    <property type="match status" value="1"/>
</dbReference>
<dbReference type="InterPro" id="IPR039448">
    <property type="entry name" value="Beta_helix"/>
</dbReference>
<dbReference type="PROSITE" id="PS51257">
    <property type="entry name" value="PROKAR_LIPOPROTEIN"/>
    <property type="match status" value="1"/>
</dbReference>
<evidence type="ECO:0000313" key="7">
    <source>
        <dbReference type="Proteomes" id="UP000250796"/>
    </source>
</evidence>
<dbReference type="InterPro" id="IPR051550">
    <property type="entry name" value="SCF-Subunits/Alg-Epimerases"/>
</dbReference>
<name>A0A7Z7LFT7_9BACT</name>
<evidence type="ECO:0000256" key="1">
    <source>
        <dbReference type="ARBA" id="ARBA00004906"/>
    </source>
</evidence>
<dbReference type="InterPro" id="IPR022441">
    <property type="entry name" value="Para_beta_helix_rpt-2"/>
</dbReference>
<feature type="chain" id="PRO_5030923392" description="Right handed beta helix domain-containing protein" evidence="4">
    <location>
        <begin position="21"/>
        <end position="496"/>
    </location>
</feature>
<dbReference type="SMART" id="SM00710">
    <property type="entry name" value="PbH1"/>
    <property type="match status" value="6"/>
</dbReference>
<dbReference type="KEGG" id="minf:MESINF_1874"/>